<accession>A0A6A7GED8</accession>
<keyword evidence="1" id="KW-0810">Translation regulation</keyword>
<reference evidence="5" key="1">
    <citation type="submission" date="2017-11" db="EMBL/GenBank/DDBJ databases">
        <title>The sensing device of the deep-sea amphipod.</title>
        <authorList>
            <person name="Kobayashi H."/>
            <person name="Nagahama T."/>
            <person name="Arai W."/>
            <person name="Sasagawa Y."/>
            <person name="Umeda M."/>
            <person name="Hayashi T."/>
            <person name="Nikaido I."/>
            <person name="Watanabe H."/>
            <person name="Oguri K."/>
            <person name="Kitazato H."/>
            <person name="Fujioka K."/>
            <person name="Kido Y."/>
            <person name="Takami H."/>
        </authorList>
    </citation>
    <scope>NUCLEOTIDE SEQUENCE</scope>
    <source>
        <tissue evidence="5">Whole body</tissue>
    </source>
</reference>
<comment type="similarity">
    <text evidence="3">Belongs to the HPF/YfiA ribosome-associated protein family. YfiA subfamily.</text>
</comment>
<dbReference type="GO" id="GO:0043024">
    <property type="term" value="F:ribosomal small subunit binding"/>
    <property type="evidence" value="ECO:0007669"/>
    <property type="project" value="TreeGrafter"/>
</dbReference>
<protein>
    <submittedName>
        <fullName evidence="5">Ribosomal subunit interface protein</fullName>
    </submittedName>
</protein>
<dbReference type="GO" id="GO:0045900">
    <property type="term" value="P:negative regulation of translational elongation"/>
    <property type="evidence" value="ECO:0007669"/>
    <property type="project" value="TreeGrafter"/>
</dbReference>
<evidence type="ECO:0000256" key="3">
    <source>
        <dbReference type="ARBA" id="ARBA00038431"/>
    </source>
</evidence>
<name>A0A6A7GED8_9CRUS</name>
<dbReference type="InterPro" id="IPR050574">
    <property type="entry name" value="HPF/YfiA_ribosome-assoc"/>
</dbReference>
<dbReference type="GO" id="GO:0022627">
    <property type="term" value="C:cytosolic small ribosomal subunit"/>
    <property type="evidence" value="ECO:0007669"/>
    <property type="project" value="TreeGrafter"/>
</dbReference>
<dbReference type="SUPFAM" id="SSF69754">
    <property type="entry name" value="Ribosome binding protein Y (YfiA homologue)"/>
    <property type="match status" value="1"/>
</dbReference>
<evidence type="ECO:0000313" key="5">
    <source>
        <dbReference type="EMBL" id="LAC27715.1"/>
    </source>
</evidence>
<dbReference type="CDD" id="cd00552">
    <property type="entry name" value="RaiA"/>
    <property type="match status" value="1"/>
</dbReference>
<dbReference type="EMBL" id="IACT01008603">
    <property type="protein sequence ID" value="LAC27715.1"/>
    <property type="molecule type" value="mRNA"/>
</dbReference>
<proteinExistence type="evidence at transcript level"/>
<sequence length="136" mass="15626">MRIEITSKQMTITDTMRRKIEERFQKLEKLQVPLINPHCIITKEPQGVKIEAKIGVSNGKVFAHAEHDDLYIAIGQLFQKIERQLNKYSHKDEASRAKNNGKNLCRTGDISGQISEDENIEVESDVEIKMNNEFLS</sequence>
<organism evidence="5">
    <name type="scientific">Hirondellea gigas</name>
    <dbReference type="NCBI Taxonomy" id="1518452"/>
    <lineage>
        <taxon>Eukaryota</taxon>
        <taxon>Metazoa</taxon>
        <taxon>Ecdysozoa</taxon>
        <taxon>Arthropoda</taxon>
        <taxon>Crustacea</taxon>
        <taxon>Multicrustacea</taxon>
        <taxon>Malacostraca</taxon>
        <taxon>Eumalacostraca</taxon>
        <taxon>Peracarida</taxon>
        <taxon>Amphipoda</taxon>
        <taxon>Amphilochidea</taxon>
        <taxon>Lysianassida</taxon>
        <taxon>Lysianassidira</taxon>
        <taxon>Lysianassoidea</taxon>
        <taxon>Lysianassidae</taxon>
        <taxon>Hirondellea</taxon>
    </lineage>
</organism>
<evidence type="ECO:0000256" key="4">
    <source>
        <dbReference type="SAM" id="MobiDB-lite"/>
    </source>
</evidence>
<keyword evidence="2" id="KW-0346">Stress response</keyword>
<dbReference type="AlphaFoldDB" id="A0A6A7GED8"/>
<dbReference type="PANTHER" id="PTHR33231:SF3">
    <property type="entry name" value="RIBOSOME-ASSOCIATED INHIBITOR A"/>
    <property type="match status" value="1"/>
</dbReference>
<dbReference type="InterPro" id="IPR003489">
    <property type="entry name" value="RHF/RaiA"/>
</dbReference>
<dbReference type="Gene3D" id="3.30.160.100">
    <property type="entry name" value="Ribosome hibernation promotion factor-like"/>
    <property type="match status" value="1"/>
</dbReference>
<dbReference type="Pfam" id="PF02482">
    <property type="entry name" value="Ribosomal_S30AE"/>
    <property type="match status" value="1"/>
</dbReference>
<dbReference type="InterPro" id="IPR036567">
    <property type="entry name" value="RHF-like"/>
</dbReference>
<evidence type="ECO:0000256" key="1">
    <source>
        <dbReference type="ARBA" id="ARBA00022845"/>
    </source>
</evidence>
<dbReference type="NCBIfam" id="TIGR00741">
    <property type="entry name" value="yfiA"/>
    <property type="match status" value="1"/>
</dbReference>
<dbReference type="PANTHER" id="PTHR33231">
    <property type="entry name" value="30S RIBOSOMAL PROTEIN"/>
    <property type="match status" value="1"/>
</dbReference>
<feature type="region of interest" description="Disordered" evidence="4">
    <location>
        <begin position="91"/>
        <end position="110"/>
    </location>
</feature>
<evidence type="ECO:0000256" key="2">
    <source>
        <dbReference type="ARBA" id="ARBA00023016"/>
    </source>
</evidence>